<accession>A0A2W0H4K5</accession>
<evidence type="ECO:0000313" key="3">
    <source>
        <dbReference type="Proteomes" id="UP000248066"/>
    </source>
</evidence>
<proteinExistence type="predicted"/>
<dbReference type="Proteomes" id="UP000248066">
    <property type="component" value="Unassembled WGS sequence"/>
</dbReference>
<dbReference type="EMBL" id="PDOF01000002">
    <property type="protein sequence ID" value="PYZ96764.1"/>
    <property type="molecule type" value="Genomic_DNA"/>
</dbReference>
<evidence type="ECO:0000313" key="2">
    <source>
        <dbReference type="EMBL" id="PYZ96764.1"/>
    </source>
</evidence>
<evidence type="ECO:0000256" key="1">
    <source>
        <dbReference type="SAM" id="Phobius"/>
    </source>
</evidence>
<keyword evidence="3" id="KW-1185">Reference proteome</keyword>
<keyword evidence="1" id="KW-0472">Membrane</keyword>
<keyword evidence="1" id="KW-1133">Transmembrane helix</keyword>
<reference evidence="2 3" key="1">
    <citation type="submission" date="2017-10" db="EMBL/GenBank/DDBJ databases">
        <title>Bacillus sp. nov., a halophilic bacterium isolated from a Yangshapao Lake.</title>
        <authorList>
            <person name="Wang H."/>
        </authorList>
    </citation>
    <scope>NUCLEOTIDE SEQUENCE [LARGE SCALE GENOMIC DNA]</scope>
    <source>
        <strain evidence="2 3">YSP-3</strain>
    </source>
</reference>
<feature type="transmembrane region" description="Helical" evidence="1">
    <location>
        <begin position="39"/>
        <end position="57"/>
    </location>
</feature>
<keyword evidence="1" id="KW-0812">Transmembrane</keyword>
<organism evidence="2 3">
    <name type="scientific">Alteribacter lacisalsi</name>
    <dbReference type="NCBI Taxonomy" id="2045244"/>
    <lineage>
        <taxon>Bacteria</taxon>
        <taxon>Bacillati</taxon>
        <taxon>Bacillota</taxon>
        <taxon>Bacilli</taxon>
        <taxon>Bacillales</taxon>
        <taxon>Bacillaceae</taxon>
        <taxon>Alteribacter</taxon>
    </lineage>
</organism>
<sequence length="59" mass="6662">MPLFLYVAIVAALVVFIFNKALTVLEKIRQGEDFDGDRISLSIALFVFVFVLVWPVFGI</sequence>
<evidence type="ECO:0008006" key="4">
    <source>
        <dbReference type="Google" id="ProtNLM"/>
    </source>
</evidence>
<gene>
    <name evidence="2" type="ORF">CR205_13835</name>
</gene>
<dbReference type="AlphaFoldDB" id="A0A2W0H4K5"/>
<dbReference type="RefSeq" id="WP_110520702.1">
    <property type="nucleotide sequence ID" value="NZ_PDOF01000002.1"/>
</dbReference>
<name>A0A2W0H4K5_9BACI</name>
<comment type="caution">
    <text evidence="2">The sequence shown here is derived from an EMBL/GenBank/DDBJ whole genome shotgun (WGS) entry which is preliminary data.</text>
</comment>
<protein>
    <recommendedName>
        <fullName evidence="4">Phosphatidate cytidylyltransferase</fullName>
    </recommendedName>
</protein>